<reference evidence="3 4" key="1">
    <citation type="submission" date="2019-09" db="EMBL/GenBank/DDBJ databases">
        <title>Draft genome sequence of Ginsengibacter sp. BR5-29.</title>
        <authorList>
            <person name="Im W.-T."/>
        </authorList>
    </citation>
    <scope>NUCLEOTIDE SEQUENCE [LARGE SCALE GENOMIC DNA]</scope>
    <source>
        <strain evidence="3 4">BR5-29</strain>
    </source>
</reference>
<dbReference type="GO" id="GO:0006508">
    <property type="term" value="P:proteolysis"/>
    <property type="evidence" value="ECO:0007669"/>
    <property type="project" value="InterPro"/>
</dbReference>
<dbReference type="SUPFAM" id="SSF54001">
    <property type="entry name" value="Cysteine proteinases"/>
    <property type="match status" value="1"/>
</dbReference>
<feature type="chain" id="PRO_5023810480" description="Peptidase C1A papain C-terminal domain-containing protein" evidence="1">
    <location>
        <begin position="18"/>
        <end position="395"/>
    </location>
</feature>
<comment type="caution">
    <text evidence="3">The sequence shown here is derived from an EMBL/GenBank/DDBJ whole genome shotgun (WGS) entry which is preliminary data.</text>
</comment>
<feature type="domain" description="Peptidase C1A papain C-terminal" evidence="2">
    <location>
        <begin position="263"/>
        <end position="374"/>
    </location>
</feature>
<protein>
    <recommendedName>
        <fullName evidence="2">Peptidase C1A papain C-terminal domain-containing protein</fullName>
    </recommendedName>
</protein>
<evidence type="ECO:0000313" key="3">
    <source>
        <dbReference type="EMBL" id="KAA9040799.1"/>
    </source>
</evidence>
<dbReference type="GO" id="GO:0008234">
    <property type="term" value="F:cysteine-type peptidase activity"/>
    <property type="evidence" value="ECO:0007669"/>
    <property type="project" value="InterPro"/>
</dbReference>
<dbReference type="PROSITE" id="PS51257">
    <property type="entry name" value="PROKAR_LIPOPROTEIN"/>
    <property type="match status" value="1"/>
</dbReference>
<accession>A0A5J5IIE6</accession>
<name>A0A5J5IIE6_9BACT</name>
<dbReference type="InterPro" id="IPR000668">
    <property type="entry name" value="Peptidase_C1A_C"/>
</dbReference>
<organism evidence="3 4">
    <name type="scientific">Ginsengibacter hankyongi</name>
    <dbReference type="NCBI Taxonomy" id="2607284"/>
    <lineage>
        <taxon>Bacteria</taxon>
        <taxon>Pseudomonadati</taxon>
        <taxon>Bacteroidota</taxon>
        <taxon>Chitinophagia</taxon>
        <taxon>Chitinophagales</taxon>
        <taxon>Chitinophagaceae</taxon>
        <taxon>Ginsengibacter</taxon>
    </lineage>
</organism>
<keyword evidence="4" id="KW-1185">Reference proteome</keyword>
<keyword evidence="1" id="KW-0732">Signal</keyword>
<dbReference type="AlphaFoldDB" id="A0A5J5IIE6"/>
<evidence type="ECO:0000259" key="2">
    <source>
        <dbReference type="Pfam" id="PF00112"/>
    </source>
</evidence>
<dbReference type="InterPro" id="IPR038765">
    <property type="entry name" value="Papain-like_cys_pep_sf"/>
</dbReference>
<sequence>MKTLLQKLALPVLVALAIVSCSKSNIKESATPTQTGIVPHVYGLLPASDAAVSILPVFSPSIFNKGVIPDGLTYPGTLPASYLITTPAVRDQGQIGSCTGFCGTEANEVLKYYAKGGATPAQPSITSTSGAMAAIVSNKFSAPSTYFGTDGSLAPLFLYYVERVKIENYSITSDPGATMVNIGQALQGLTNNSGSGTAITPEGESTEDLYPYPITLNSQGYNVATSSSTQFTTPPGSAAISNATNFVIGSQSGSTGTSGTTSAGYYYIPGTGDVAEVNNCKYAILNNKPVLMGFTVYDNHNYTVFEGLNTSSYIYNPLTKGTLSKGLRALGGHAVPLVGYFDDGSGSGSTTGGGYFIVQNSWGTPWGYYGHFLLPYSVLKNSKVVGNNNLFVLVQ</sequence>
<dbReference type="Pfam" id="PF00112">
    <property type="entry name" value="Peptidase_C1"/>
    <property type="match status" value="1"/>
</dbReference>
<proteinExistence type="predicted"/>
<dbReference type="Proteomes" id="UP000326903">
    <property type="component" value="Unassembled WGS sequence"/>
</dbReference>
<dbReference type="EMBL" id="VYQF01000001">
    <property type="protein sequence ID" value="KAA9040799.1"/>
    <property type="molecule type" value="Genomic_DNA"/>
</dbReference>
<gene>
    <name evidence="3" type="ORF">FW778_01790</name>
</gene>
<evidence type="ECO:0000256" key="1">
    <source>
        <dbReference type="SAM" id="SignalP"/>
    </source>
</evidence>
<feature type="signal peptide" evidence="1">
    <location>
        <begin position="1"/>
        <end position="17"/>
    </location>
</feature>
<dbReference type="RefSeq" id="WP_150412887.1">
    <property type="nucleotide sequence ID" value="NZ_VYQF01000001.1"/>
</dbReference>
<dbReference type="Gene3D" id="3.90.70.10">
    <property type="entry name" value="Cysteine proteinases"/>
    <property type="match status" value="1"/>
</dbReference>
<evidence type="ECO:0000313" key="4">
    <source>
        <dbReference type="Proteomes" id="UP000326903"/>
    </source>
</evidence>